<comment type="caution">
    <text evidence="2">The sequence shown here is derived from an EMBL/GenBank/DDBJ whole genome shotgun (WGS) entry which is preliminary data.</text>
</comment>
<evidence type="ECO:0000313" key="2">
    <source>
        <dbReference type="EMBL" id="MBH8562404.1"/>
    </source>
</evidence>
<reference evidence="2 3" key="1">
    <citation type="journal article" date="2021" name="Int. J. Syst. Evol. Microbiol.">
        <title>Amazonocrinis nigriterrae gen. nov., sp. nov., Atlanticothrix silvestris gen. nov., sp. nov. and Dendronalium phyllosphericum gen. nov., sp. nov., nostocacean cyanobacteria from Brazilian environments.</title>
        <authorList>
            <person name="Alvarenga D.O."/>
            <person name="Andreote A.P.D."/>
            <person name="Branco L.H.Z."/>
            <person name="Delbaje E."/>
            <person name="Cruz R.B."/>
            <person name="Varani A.M."/>
            <person name="Fiore M.F."/>
        </authorList>
    </citation>
    <scope>NUCLEOTIDE SEQUENCE [LARGE SCALE GENOMIC DNA]</scope>
    <source>
        <strain evidence="2 3">CENA67</strain>
    </source>
</reference>
<dbReference type="AlphaFoldDB" id="A0A8J7HTU3"/>
<sequence length="417" mass="46444">MRVLVSAPARFALTSDGNLWSQSESQAYKLWSRYLNVYDEVHILVRAKLHLTPPSGWKKVTGPGIKAVPVPYFVGPWEFIKKYISVRKTISEAVKNAEAIQLRLPCTIGSEVWRLLPSLRPYGVEIIADPYDVFAPGSVQHPLSPIFRRLFSHELKQQCFKAPAALYVTKKALQQRYPCPNYTDGVSDVCLPKEIVLSAPRPLRQGITSFRLVFVGTMAQLYKAPDILIKAVAACVQEGLDLKLIMVGDGKHRTELEAQATALGLKERIYFRGQLSSSDAVRADLDQADLFVLPSYQEGLPRAMIEAMARGLPCIGSTVGGIPELLPPEDMVPPGDVTALAQKIREVVTDAERMASMSARNLETAKEYIDEILSEQRIAFYKYVRNQTELWLNKPEFDRPLPPGLPLLQGEGGVTKK</sequence>
<evidence type="ECO:0000313" key="1">
    <source>
        <dbReference type="EMBL" id="MBH8562375.1"/>
    </source>
</evidence>
<accession>A0A8J7HTU3</accession>
<dbReference type="CDD" id="cd03801">
    <property type="entry name" value="GT4_PimA-like"/>
    <property type="match status" value="1"/>
</dbReference>
<gene>
    <name evidence="1" type="ORF">I8748_09345</name>
    <name evidence="2" type="ORF">I8748_09500</name>
</gene>
<keyword evidence="3" id="KW-1185">Reference proteome</keyword>
<organism evidence="2 3">
    <name type="scientific">Amazonocrinis nigriterrae CENA67</name>
    <dbReference type="NCBI Taxonomy" id="2794033"/>
    <lineage>
        <taxon>Bacteria</taxon>
        <taxon>Bacillati</taxon>
        <taxon>Cyanobacteriota</taxon>
        <taxon>Cyanophyceae</taxon>
        <taxon>Nostocales</taxon>
        <taxon>Nostocaceae</taxon>
        <taxon>Amazonocrinis</taxon>
        <taxon>Amazonocrinis nigriterrae</taxon>
    </lineage>
</organism>
<dbReference type="PANTHER" id="PTHR12526">
    <property type="entry name" value="GLYCOSYLTRANSFERASE"/>
    <property type="match status" value="1"/>
</dbReference>
<name>A0A8J7HTU3_9NOST</name>
<protein>
    <submittedName>
        <fullName evidence="2">Glycosyltransferase family 4 protein</fullName>
    </submittedName>
</protein>
<dbReference type="EMBL" id="JAECZC010000012">
    <property type="protein sequence ID" value="MBH8562375.1"/>
    <property type="molecule type" value="Genomic_DNA"/>
</dbReference>
<dbReference type="EMBL" id="JAECZC010000012">
    <property type="protein sequence ID" value="MBH8562404.1"/>
    <property type="molecule type" value="Genomic_DNA"/>
</dbReference>
<dbReference type="SUPFAM" id="SSF53756">
    <property type="entry name" value="UDP-Glycosyltransferase/glycogen phosphorylase"/>
    <property type="match status" value="1"/>
</dbReference>
<evidence type="ECO:0000313" key="3">
    <source>
        <dbReference type="Proteomes" id="UP000632766"/>
    </source>
</evidence>
<dbReference type="Pfam" id="PF13692">
    <property type="entry name" value="Glyco_trans_1_4"/>
    <property type="match status" value="1"/>
</dbReference>
<proteinExistence type="predicted"/>
<dbReference type="RefSeq" id="WP_198124331.1">
    <property type="nucleotide sequence ID" value="NZ_JAECZC010000012.1"/>
</dbReference>
<dbReference type="Gene3D" id="3.40.50.2000">
    <property type="entry name" value="Glycogen Phosphorylase B"/>
    <property type="match status" value="1"/>
</dbReference>
<dbReference type="Proteomes" id="UP000632766">
    <property type="component" value="Unassembled WGS sequence"/>
</dbReference>